<dbReference type="OrthoDB" id="2678696at2"/>
<dbReference type="AlphaFoldDB" id="N2APY0"/>
<dbReference type="SUPFAM" id="SSF88946">
    <property type="entry name" value="Sigma2 domain of RNA polymerase sigma factors"/>
    <property type="match status" value="1"/>
</dbReference>
<evidence type="ECO:0000313" key="8">
    <source>
        <dbReference type="EMBL" id="RRK34462.1"/>
    </source>
</evidence>
<dbReference type="RefSeq" id="WP_004079861.1">
    <property type="nucleotide sequence ID" value="NZ_CASCYM010000003.1"/>
</dbReference>
<proteinExistence type="inferred from homology"/>
<protein>
    <submittedName>
        <fullName evidence="8">RNA polymerase sigma factor</fullName>
    </submittedName>
</protein>
<evidence type="ECO:0000256" key="3">
    <source>
        <dbReference type="ARBA" id="ARBA00023082"/>
    </source>
</evidence>
<dbReference type="InterPro" id="IPR013325">
    <property type="entry name" value="RNA_pol_sigma_r2"/>
</dbReference>
<dbReference type="Pfam" id="PF08281">
    <property type="entry name" value="Sigma70_r4_2"/>
    <property type="match status" value="1"/>
</dbReference>
<dbReference type="Gene3D" id="1.10.10.10">
    <property type="entry name" value="Winged helix-like DNA-binding domain superfamily/Winged helix DNA-binding domain"/>
    <property type="match status" value="1"/>
</dbReference>
<dbReference type="PANTHER" id="PTHR43133:SF8">
    <property type="entry name" value="RNA POLYMERASE SIGMA FACTOR HI_1459-RELATED"/>
    <property type="match status" value="1"/>
</dbReference>
<accession>N2APY0</accession>
<evidence type="ECO:0000256" key="1">
    <source>
        <dbReference type="ARBA" id="ARBA00010641"/>
    </source>
</evidence>
<dbReference type="SUPFAM" id="SSF88659">
    <property type="entry name" value="Sigma3 and sigma4 domains of RNA polymerase sigma factors"/>
    <property type="match status" value="1"/>
</dbReference>
<keyword evidence="5" id="KW-0804">Transcription</keyword>
<dbReference type="Gene3D" id="1.10.1740.10">
    <property type="match status" value="1"/>
</dbReference>
<dbReference type="InterPro" id="IPR013249">
    <property type="entry name" value="RNA_pol_sigma70_r4_t2"/>
</dbReference>
<comment type="similarity">
    <text evidence="1">Belongs to the sigma-70 factor family. ECF subfamily.</text>
</comment>
<dbReference type="HOGENOM" id="CLU_047691_9_7_9"/>
<evidence type="ECO:0000313" key="9">
    <source>
        <dbReference type="Proteomes" id="UP000274920"/>
    </source>
</evidence>
<dbReference type="EMBL" id="VIRB01000129">
    <property type="protein sequence ID" value="NDO71024.1"/>
    <property type="molecule type" value="Genomic_DNA"/>
</dbReference>
<dbReference type="InterPro" id="IPR014284">
    <property type="entry name" value="RNA_pol_sigma-70_dom"/>
</dbReference>
<dbReference type="EMBL" id="RHJS01000002">
    <property type="protein sequence ID" value="RRK34462.1"/>
    <property type="molecule type" value="Genomic_DNA"/>
</dbReference>
<dbReference type="InterPro" id="IPR036388">
    <property type="entry name" value="WH-like_DNA-bd_sf"/>
</dbReference>
<sequence length="181" mass="21137">MACSELVMRLKRKDQSALEELIRKYNAYVAAITYTILQGHLPEIDIQGVINQVFFRLWEHAENLHMEKDEEIKPYIGAIARNAALNEKKKIISSMPLEEEILGEFTDSFSQVELRKLLLDALKELSTENQVLLLKFYFQGKTIRQISEEEQQPISTIKTKLRRSREKLRFILEKGGYTYEA</sequence>
<dbReference type="InterPro" id="IPR039425">
    <property type="entry name" value="RNA_pol_sigma-70-like"/>
</dbReference>
<evidence type="ECO:0000256" key="4">
    <source>
        <dbReference type="ARBA" id="ARBA00023125"/>
    </source>
</evidence>
<reference evidence="7 10" key="2">
    <citation type="submission" date="2019-07" db="EMBL/GenBank/DDBJ databases">
        <title>Draft genome sequences of 15 bacterial species constituting the stable defined intestinal microbiota of the GM15 gnotobiotic mouse model.</title>
        <authorList>
            <person name="Elie C."/>
            <person name="Mathieu A."/>
            <person name="Saliou A."/>
            <person name="Darnaud M."/>
            <person name="Leulier F."/>
            <person name="Tamellini A."/>
        </authorList>
    </citation>
    <scope>NUCLEOTIDE SEQUENCE [LARGE SCALE GENOMIC DNA]</scope>
    <source>
        <strain evidence="10">ASF 502</strain>
        <strain evidence="7">MD300</strain>
    </source>
</reference>
<gene>
    <name evidence="8" type="ORF">EBB54_26350</name>
    <name evidence="7" type="ORF">FMM80_21160</name>
</gene>
<evidence type="ECO:0000256" key="5">
    <source>
        <dbReference type="ARBA" id="ARBA00023163"/>
    </source>
</evidence>
<comment type="caution">
    <text evidence="8">The sequence shown here is derived from an EMBL/GenBank/DDBJ whole genome shotgun (WGS) entry which is preliminary data.</text>
</comment>
<keyword evidence="3" id="KW-0731">Sigma factor</keyword>
<feature type="domain" description="RNA polymerase sigma factor 70 region 4 type 2" evidence="6">
    <location>
        <begin position="116"/>
        <end position="168"/>
    </location>
</feature>
<dbReference type="STRING" id="2044587.C824_02589"/>
<dbReference type="InterPro" id="IPR013324">
    <property type="entry name" value="RNA_pol_sigma_r3/r4-like"/>
</dbReference>
<dbReference type="eggNOG" id="COG1595">
    <property type="taxonomic scope" value="Bacteria"/>
</dbReference>
<keyword evidence="4" id="KW-0238">DNA-binding</keyword>
<dbReference type="NCBIfam" id="TIGR02937">
    <property type="entry name" value="sigma70-ECF"/>
    <property type="match status" value="1"/>
</dbReference>
<dbReference type="GO" id="GO:0006352">
    <property type="term" value="P:DNA-templated transcription initiation"/>
    <property type="evidence" value="ECO:0007669"/>
    <property type="project" value="InterPro"/>
</dbReference>
<name>N2APY0_9FIRM</name>
<reference evidence="8" key="1">
    <citation type="submission" date="2018-10" db="EMBL/GenBank/DDBJ databases">
        <title>Schaedlerella arabinophila gen. nov. sp. nov., isolated from the mouse intestinal tract and comparative analysis with the genome of the closely related altered Schaedler flora strain ASF502.</title>
        <authorList>
            <person name="Miyake S."/>
            <person name="Soh M."/>
            <person name="Seedorf H."/>
        </authorList>
    </citation>
    <scope>NUCLEOTIDE SEQUENCE [LARGE SCALE GENOMIC DNA]</scope>
    <source>
        <strain evidence="8">DSM 106076</strain>
    </source>
</reference>
<dbReference type="PANTHER" id="PTHR43133">
    <property type="entry name" value="RNA POLYMERASE ECF-TYPE SIGMA FACTO"/>
    <property type="match status" value="1"/>
</dbReference>
<evidence type="ECO:0000313" key="7">
    <source>
        <dbReference type="EMBL" id="NDO71024.1"/>
    </source>
</evidence>
<dbReference type="GO" id="GO:0003677">
    <property type="term" value="F:DNA binding"/>
    <property type="evidence" value="ECO:0007669"/>
    <property type="project" value="UniProtKB-KW"/>
</dbReference>
<evidence type="ECO:0000313" key="10">
    <source>
        <dbReference type="Proteomes" id="UP000474104"/>
    </source>
</evidence>
<evidence type="ECO:0000256" key="2">
    <source>
        <dbReference type="ARBA" id="ARBA00023015"/>
    </source>
</evidence>
<dbReference type="Proteomes" id="UP000474104">
    <property type="component" value="Unassembled WGS sequence"/>
</dbReference>
<accession>A0A3R8R8M7</accession>
<dbReference type="Proteomes" id="UP000274920">
    <property type="component" value="Unassembled WGS sequence"/>
</dbReference>
<organism evidence="8 9">
    <name type="scientific">Schaedlerella arabinosiphila</name>
    <dbReference type="NCBI Taxonomy" id="2044587"/>
    <lineage>
        <taxon>Bacteria</taxon>
        <taxon>Bacillati</taxon>
        <taxon>Bacillota</taxon>
        <taxon>Clostridia</taxon>
        <taxon>Lachnospirales</taxon>
        <taxon>Lachnospiraceae</taxon>
        <taxon>Schaedlerella</taxon>
    </lineage>
</organism>
<keyword evidence="9" id="KW-1185">Reference proteome</keyword>
<dbReference type="GO" id="GO:0016987">
    <property type="term" value="F:sigma factor activity"/>
    <property type="evidence" value="ECO:0007669"/>
    <property type="project" value="UniProtKB-KW"/>
</dbReference>
<evidence type="ECO:0000259" key="6">
    <source>
        <dbReference type="Pfam" id="PF08281"/>
    </source>
</evidence>
<keyword evidence="2" id="KW-0805">Transcription regulation</keyword>